<protein>
    <recommendedName>
        <fullName evidence="3">non-specific serine/threonine protein kinase</fullName>
        <ecNumber evidence="3">2.7.11.1</ecNumber>
    </recommendedName>
</protein>
<reference evidence="20" key="1">
    <citation type="journal article" date="2017" name="Nature">
        <title>The genome of Chenopodium quinoa.</title>
        <authorList>
            <person name="Jarvis D.E."/>
            <person name="Ho Y.S."/>
            <person name="Lightfoot D.J."/>
            <person name="Schmoeckel S.M."/>
            <person name="Li B."/>
            <person name="Borm T.J.A."/>
            <person name="Ohyanagi H."/>
            <person name="Mineta K."/>
            <person name="Michell C.T."/>
            <person name="Saber N."/>
            <person name="Kharbatia N.M."/>
            <person name="Rupper R.R."/>
            <person name="Sharp A.R."/>
            <person name="Dally N."/>
            <person name="Boughton B.A."/>
            <person name="Woo Y.H."/>
            <person name="Gao G."/>
            <person name="Schijlen E.G.W.M."/>
            <person name="Guo X."/>
            <person name="Momin A.A."/>
            <person name="Negrao S."/>
            <person name="Al-Babili S."/>
            <person name="Gehring C."/>
            <person name="Roessner U."/>
            <person name="Jung C."/>
            <person name="Murphy K."/>
            <person name="Arold S.T."/>
            <person name="Gojobori T."/>
            <person name="van der Linden C.G."/>
            <person name="van Loo E.N."/>
            <person name="Jellen E.N."/>
            <person name="Maughan P.J."/>
            <person name="Tester M."/>
        </authorList>
    </citation>
    <scope>NUCLEOTIDE SEQUENCE [LARGE SCALE GENOMIC DNA]</scope>
    <source>
        <strain evidence="20">cv. PI 614886</strain>
    </source>
</reference>
<evidence type="ECO:0000259" key="19">
    <source>
        <dbReference type="PROSITE" id="PS50011"/>
    </source>
</evidence>
<keyword evidence="6" id="KW-0433">Leucine-rich repeat</keyword>
<keyword evidence="7" id="KW-0808">Transferase</keyword>
<dbReference type="InterPro" id="IPR032675">
    <property type="entry name" value="LRR_dom_sf"/>
</dbReference>
<sequence length="879" mass="97921">MSDSTPPSALVDAPQLGFTMNKNGARTDTHEQKAVYDIMIATGNPWATEIPDVCRGRWHGIECMPDKNNVYHVVSLSFGALSDDTAFPTCDPTRSYISKSITKLPYLRTLFFYRCLSNTPQPIPAFLGRLGPSLQTLVLRENGLVGPIPSELGNLTRLRVLDLSRNNLNGSIPWSLGRVIGLRSLDLSGNRLMGQIPNFTLPSLNVLDLNQNLLSGPIPSNIGLSQSLTKMDLSRNRLSGPIPDSISGLKDLILMDLSFNRLTGPFPNSFKNLDSLQALILKGNPMISTIIPNNALEGMKNLVTLILSNMKLQGPIPSSLARLPKIRVIHIDGNGLNGSIPDSFQGLKTLSELRINDNQLSGPLPLDKDMLWKMGRKLRLYNNSGLCFKYANNGDFAGDSDLLMEWGIGCCSVHRAGMARSVEHTLKSRNNIVENMPTLVNNSSTIVHKYWVLHLKKKEENKAAWRIFSLKELHAATNNFNYDNKLGEGGFGSVYWGQLWDGSQWVSSMVWEFEEGRTISNTTSSLVEYFGKNGMIAVKRLKVWSDKAELEFVVEIEVLARIRHKNLLTLRGYCAEGQERLIVYDFMPNSSVLSHLHGQHSAECLIDWKRRMNIAIGSAEAIVYLHNHATPHIIHRDIKASNVLLDSDFQAKVADFGFAKFIPDGATHVTTRVKGTLGYLAPEYAMLGKASESCDVYSYGILLLEIASGRRALQKLNLTSNRSITDWALPLAREENFRELADPKLNGNFVKDELKRLIVVALVCAHKKPERRPTMLEVVELLKGEAKEKLANLENKLFNSWKSADDKDEIKEDNTDSISEKKDDTPKTESKVAEAVQEEKDVASKSEFKVAESISEEKDDTPKPEYKISDSGSESAQER</sequence>
<dbReference type="PROSITE" id="PS00108">
    <property type="entry name" value="PROTEIN_KINASE_ST"/>
    <property type="match status" value="1"/>
</dbReference>
<comment type="catalytic activity">
    <reaction evidence="16">
        <text>L-threonyl-[protein] + ATP = O-phospho-L-threonyl-[protein] + ADP + H(+)</text>
        <dbReference type="Rhea" id="RHEA:46608"/>
        <dbReference type="Rhea" id="RHEA-COMP:11060"/>
        <dbReference type="Rhea" id="RHEA-COMP:11605"/>
        <dbReference type="ChEBI" id="CHEBI:15378"/>
        <dbReference type="ChEBI" id="CHEBI:30013"/>
        <dbReference type="ChEBI" id="CHEBI:30616"/>
        <dbReference type="ChEBI" id="CHEBI:61977"/>
        <dbReference type="ChEBI" id="CHEBI:456216"/>
        <dbReference type="EC" id="2.7.11.1"/>
    </reaction>
</comment>
<proteinExistence type="predicted"/>
<comment type="catalytic activity">
    <reaction evidence="17">
        <text>L-seryl-[protein] + ATP = O-phospho-L-seryl-[protein] + ADP + H(+)</text>
        <dbReference type="Rhea" id="RHEA:17989"/>
        <dbReference type="Rhea" id="RHEA-COMP:9863"/>
        <dbReference type="Rhea" id="RHEA-COMP:11604"/>
        <dbReference type="ChEBI" id="CHEBI:15378"/>
        <dbReference type="ChEBI" id="CHEBI:29999"/>
        <dbReference type="ChEBI" id="CHEBI:30616"/>
        <dbReference type="ChEBI" id="CHEBI:83421"/>
        <dbReference type="ChEBI" id="CHEBI:456216"/>
        <dbReference type="EC" id="2.7.11.1"/>
    </reaction>
</comment>
<organism evidence="20 21">
    <name type="scientific">Chenopodium quinoa</name>
    <name type="common">Quinoa</name>
    <dbReference type="NCBI Taxonomy" id="63459"/>
    <lineage>
        <taxon>Eukaryota</taxon>
        <taxon>Viridiplantae</taxon>
        <taxon>Streptophyta</taxon>
        <taxon>Embryophyta</taxon>
        <taxon>Tracheophyta</taxon>
        <taxon>Spermatophyta</taxon>
        <taxon>Magnoliopsida</taxon>
        <taxon>eudicotyledons</taxon>
        <taxon>Gunneridae</taxon>
        <taxon>Pentapetalae</taxon>
        <taxon>Caryophyllales</taxon>
        <taxon>Chenopodiaceae</taxon>
        <taxon>Chenopodioideae</taxon>
        <taxon>Atripliceae</taxon>
        <taxon>Chenopodium</taxon>
    </lineage>
</organism>
<feature type="compositionally biased region" description="Polar residues" evidence="18">
    <location>
        <begin position="870"/>
        <end position="879"/>
    </location>
</feature>
<dbReference type="AlphaFoldDB" id="A0A803LN04"/>
<dbReference type="FunFam" id="3.80.10.10:FF:000269">
    <property type="entry name" value="Piriformospora indica-insensitive protein 2"/>
    <property type="match status" value="1"/>
</dbReference>
<dbReference type="Gramene" id="AUR62016333-RA">
    <property type="protein sequence ID" value="AUR62016333-RA:cds"/>
    <property type="gene ID" value="AUR62016333"/>
</dbReference>
<keyword evidence="9" id="KW-0732">Signal</keyword>
<comment type="subcellular location">
    <subcellularLocation>
        <location evidence="1">Cell membrane</location>
    </subcellularLocation>
    <subcellularLocation>
        <location evidence="2">Membrane</location>
        <topology evidence="2">Single-pass type I membrane protein</topology>
    </subcellularLocation>
</comment>
<dbReference type="Pfam" id="PF00560">
    <property type="entry name" value="LRR_1"/>
    <property type="match status" value="1"/>
</dbReference>
<evidence type="ECO:0000256" key="14">
    <source>
        <dbReference type="ARBA" id="ARBA00022989"/>
    </source>
</evidence>
<dbReference type="Gene3D" id="3.30.200.20">
    <property type="entry name" value="Phosphorylase Kinase, domain 1"/>
    <property type="match status" value="1"/>
</dbReference>
<dbReference type="PANTHER" id="PTHR48006:SF102">
    <property type="entry name" value="LEUCINE-RICH REPEAT-CONTAINING PROTEIN DDB_G0281931-RELATED"/>
    <property type="match status" value="1"/>
</dbReference>
<dbReference type="PANTHER" id="PTHR48006">
    <property type="entry name" value="LEUCINE-RICH REPEAT-CONTAINING PROTEIN DDB_G0281931-RELATED"/>
    <property type="match status" value="1"/>
</dbReference>
<keyword evidence="4" id="KW-1003">Cell membrane</keyword>
<evidence type="ECO:0000256" key="2">
    <source>
        <dbReference type="ARBA" id="ARBA00004479"/>
    </source>
</evidence>
<keyword evidence="12" id="KW-0418">Kinase</keyword>
<dbReference type="SUPFAM" id="SSF56112">
    <property type="entry name" value="Protein kinase-like (PK-like)"/>
    <property type="match status" value="1"/>
</dbReference>
<accession>A0A803LN04</accession>
<evidence type="ECO:0000313" key="20">
    <source>
        <dbReference type="EnsemblPlants" id="AUR62016333-RA:cds"/>
    </source>
</evidence>
<dbReference type="InterPro" id="IPR011009">
    <property type="entry name" value="Kinase-like_dom_sf"/>
</dbReference>
<dbReference type="Pfam" id="PF07714">
    <property type="entry name" value="PK_Tyr_Ser-Thr"/>
    <property type="match status" value="1"/>
</dbReference>
<dbReference type="Gene3D" id="1.10.510.10">
    <property type="entry name" value="Transferase(Phosphotransferase) domain 1"/>
    <property type="match status" value="1"/>
</dbReference>
<dbReference type="EnsemblPlants" id="AUR62016333-RA">
    <property type="protein sequence ID" value="AUR62016333-RA:cds"/>
    <property type="gene ID" value="AUR62016333"/>
</dbReference>
<evidence type="ECO:0000256" key="7">
    <source>
        <dbReference type="ARBA" id="ARBA00022679"/>
    </source>
</evidence>
<evidence type="ECO:0000313" key="21">
    <source>
        <dbReference type="Proteomes" id="UP000596660"/>
    </source>
</evidence>
<dbReference type="PROSITE" id="PS50011">
    <property type="entry name" value="PROTEIN_KINASE_DOM"/>
    <property type="match status" value="1"/>
</dbReference>
<dbReference type="SUPFAM" id="SSF52058">
    <property type="entry name" value="L domain-like"/>
    <property type="match status" value="1"/>
</dbReference>
<dbReference type="FunFam" id="1.10.510.10:FF:000317">
    <property type="entry name" value="PTI1-like tyrosine-protein kinase At3g15890"/>
    <property type="match status" value="1"/>
</dbReference>
<keyword evidence="13" id="KW-0067">ATP-binding</keyword>
<keyword evidence="10" id="KW-0677">Repeat</keyword>
<dbReference type="EC" id="2.7.11.1" evidence="3"/>
<evidence type="ECO:0000256" key="5">
    <source>
        <dbReference type="ARBA" id="ARBA00022527"/>
    </source>
</evidence>
<evidence type="ECO:0000256" key="1">
    <source>
        <dbReference type="ARBA" id="ARBA00004236"/>
    </source>
</evidence>
<keyword evidence="8" id="KW-0812">Transmembrane</keyword>
<feature type="region of interest" description="Disordered" evidence="18">
    <location>
        <begin position="808"/>
        <end position="879"/>
    </location>
</feature>
<dbReference type="SMART" id="SM00220">
    <property type="entry name" value="S_TKc"/>
    <property type="match status" value="1"/>
</dbReference>
<dbReference type="GO" id="GO:0051707">
    <property type="term" value="P:response to other organism"/>
    <property type="evidence" value="ECO:0007669"/>
    <property type="project" value="UniProtKB-ARBA"/>
</dbReference>
<evidence type="ECO:0000256" key="17">
    <source>
        <dbReference type="ARBA" id="ARBA00048679"/>
    </source>
</evidence>
<dbReference type="GO" id="GO:0005524">
    <property type="term" value="F:ATP binding"/>
    <property type="evidence" value="ECO:0007669"/>
    <property type="project" value="UniProtKB-KW"/>
</dbReference>
<keyword evidence="5" id="KW-0723">Serine/threonine-protein kinase</keyword>
<evidence type="ECO:0000256" key="6">
    <source>
        <dbReference type="ARBA" id="ARBA00022614"/>
    </source>
</evidence>
<dbReference type="InterPro" id="IPR001245">
    <property type="entry name" value="Ser-Thr/Tyr_kinase_cat_dom"/>
</dbReference>
<evidence type="ECO:0000256" key="12">
    <source>
        <dbReference type="ARBA" id="ARBA00022777"/>
    </source>
</evidence>
<reference evidence="20" key="2">
    <citation type="submission" date="2021-03" db="UniProtKB">
        <authorList>
            <consortium name="EnsemblPlants"/>
        </authorList>
    </citation>
    <scope>IDENTIFICATION</scope>
</reference>
<evidence type="ECO:0000256" key="13">
    <source>
        <dbReference type="ARBA" id="ARBA00022840"/>
    </source>
</evidence>
<evidence type="ECO:0000256" key="3">
    <source>
        <dbReference type="ARBA" id="ARBA00012513"/>
    </source>
</evidence>
<evidence type="ECO:0000256" key="9">
    <source>
        <dbReference type="ARBA" id="ARBA00022729"/>
    </source>
</evidence>
<evidence type="ECO:0000256" key="11">
    <source>
        <dbReference type="ARBA" id="ARBA00022741"/>
    </source>
</evidence>
<keyword evidence="15" id="KW-0472">Membrane</keyword>
<evidence type="ECO:0000256" key="4">
    <source>
        <dbReference type="ARBA" id="ARBA00022475"/>
    </source>
</evidence>
<feature type="compositionally biased region" description="Basic and acidic residues" evidence="18">
    <location>
        <begin position="808"/>
        <end position="850"/>
    </location>
</feature>
<name>A0A803LN04_CHEQI</name>
<dbReference type="Gene3D" id="3.80.10.10">
    <property type="entry name" value="Ribonuclease Inhibitor"/>
    <property type="match status" value="3"/>
</dbReference>
<dbReference type="Pfam" id="PF13855">
    <property type="entry name" value="LRR_8"/>
    <property type="match status" value="2"/>
</dbReference>
<dbReference type="InterPro" id="IPR008271">
    <property type="entry name" value="Ser/Thr_kinase_AS"/>
</dbReference>
<dbReference type="GO" id="GO:0005886">
    <property type="term" value="C:plasma membrane"/>
    <property type="evidence" value="ECO:0007669"/>
    <property type="project" value="UniProtKB-SubCell"/>
</dbReference>
<evidence type="ECO:0000256" key="8">
    <source>
        <dbReference type="ARBA" id="ARBA00022692"/>
    </source>
</evidence>
<dbReference type="InterPro" id="IPR051824">
    <property type="entry name" value="LRR_Rcpt-Like_S/T_Kinase"/>
</dbReference>
<evidence type="ECO:0000256" key="15">
    <source>
        <dbReference type="ARBA" id="ARBA00023136"/>
    </source>
</evidence>
<dbReference type="Proteomes" id="UP000596660">
    <property type="component" value="Unplaced"/>
</dbReference>
<keyword evidence="14" id="KW-1133">Transmembrane helix</keyword>
<dbReference type="InterPro" id="IPR001611">
    <property type="entry name" value="Leu-rich_rpt"/>
</dbReference>
<dbReference type="FunFam" id="3.80.10.10:FF:000299">
    <property type="entry name" value="Piriformospora indica-insensitive protein 2"/>
    <property type="match status" value="1"/>
</dbReference>
<dbReference type="InterPro" id="IPR000719">
    <property type="entry name" value="Prot_kinase_dom"/>
</dbReference>
<evidence type="ECO:0000256" key="18">
    <source>
        <dbReference type="SAM" id="MobiDB-lite"/>
    </source>
</evidence>
<dbReference type="CDD" id="cd14066">
    <property type="entry name" value="STKc_IRAK"/>
    <property type="match status" value="1"/>
</dbReference>
<dbReference type="GO" id="GO:0004674">
    <property type="term" value="F:protein serine/threonine kinase activity"/>
    <property type="evidence" value="ECO:0007669"/>
    <property type="project" value="UniProtKB-KW"/>
</dbReference>
<evidence type="ECO:0000256" key="16">
    <source>
        <dbReference type="ARBA" id="ARBA00047899"/>
    </source>
</evidence>
<keyword evidence="21" id="KW-1185">Reference proteome</keyword>
<keyword evidence="11" id="KW-0547">Nucleotide-binding</keyword>
<feature type="domain" description="Protein kinase" evidence="19">
    <location>
        <begin position="480"/>
        <end position="790"/>
    </location>
</feature>
<evidence type="ECO:0000256" key="10">
    <source>
        <dbReference type="ARBA" id="ARBA00022737"/>
    </source>
</evidence>